<reference evidence="10" key="1">
    <citation type="submission" date="2021-12" db="EMBL/GenBank/DDBJ databases">
        <authorList>
            <person name="King R."/>
        </authorList>
    </citation>
    <scope>NUCLEOTIDE SEQUENCE</scope>
</reference>
<protein>
    <recommendedName>
        <fullName evidence="8">Protein Wnt</fullName>
    </recommendedName>
</protein>
<keyword evidence="11" id="KW-1185">Reference proteome</keyword>
<comment type="subcellular location">
    <subcellularLocation>
        <location evidence="1 8">Secreted</location>
        <location evidence="1 8">Extracellular space</location>
        <location evidence="1 8">Extracellular matrix</location>
    </subcellularLocation>
</comment>
<dbReference type="EMBL" id="OV121136">
    <property type="protein sequence ID" value="CAH0556900.1"/>
    <property type="molecule type" value="Genomic_DNA"/>
</dbReference>
<dbReference type="PRINTS" id="PR01349">
    <property type="entry name" value="WNTPROTEIN"/>
</dbReference>
<evidence type="ECO:0000256" key="6">
    <source>
        <dbReference type="ARBA" id="ARBA00022687"/>
    </source>
</evidence>
<dbReference type="Pfam" id="PF00110">
    <property type="entry name" value="wnt"/>
    <property type="match status" value="1"/>
</dbReference>
<keyword evidence="6 8" id="KW-0879">Wnt signaling pathway</keyword>
<comment type="function">
    <text evidence="8">Ligand for members of the frizzled family of seven transmembrane receptors.</text>
</comment>
<feature type="signal peptide" evidence="9">
    <location>
        <begin position="1"/>
        <end position="17"/>
    </location>
</feature>
<evidence type="ECO:0000256" key="1">
    <source>
        <dbReference type="ARBA" id="ARBA00004498"/>
    </source>
</evidence>
<evidence type="ECO:0000256" key="3">
    <source>
        <dbReference type="ARBA" id="ARBA00022473"/>
    </source>
</evidence>
<keyword evidence="3 8" id="KW-0217">Developmental protein</keyword>
<dbReference type="SMART" id="SM00097">
    <property type="entry name" value="WNT1"/>
    <property type="match status" value="1"/>
</dbReference>
<evidence type="ECO:0000256" key="7">
    <source>
        <dbReference type="ARBA" id="ARBA00023157"/>
    </source>
</evidence>
<proteinExistence type="inferred from homology"/>
<keyword evidence="5" id="KW-0272">Extracellular matrix</keyword>
<dbReference type="GO" id="GO:0005125">
    <property type="term" value="F:cytokine activity"/>
    <property type="evidence" value="ECO:0007669"/>
    <property type="project" value="TreeGrafter"/>
</dbReference>
<accession>A0A9P0FJZ9</accession>
<dbReference type="GO" id="GO:0060070">
    <property type="term" value="P:canonical Wnt signaling pathway"/>
    <property type="evidence" value="ECO:0007669"/>
    <property type="project" value="TreeGrafter"/>
</dbReference>
<dbReference type="PANTHER" id="PTHR12027:SF97">
    <property type="entry name" value="PROTEIN WNT-4"/>
    <property type="match status" value="1"/>
</dbReference>
<evidence type="ECO:0000313" key="10">
    <source>
        <dbReference type="EMBL" id="CAH0556900.1"/>
    </source>
</evidence>
<name>A0A9P0FJZ9_BRAAE</name>
<comment type="similarity">
    <text evidence="2 8">Belongs to the Wnt family.</text>
</comment>
<dbReference type="OrthoDB" id="5945655at2759"/>
<evidence type="ECO:0000256" key="9">
    <source>
        <dbReference type="SAM" id="SignalP"/>
    </source>
</evidence>
<evidence type="ECO:0000256" key="2">
    <source>
        <dbReference type="ARBA" id="ARBA00005683"/>
    </source>
</evidence>
<evidence type="ECO:0000256" key="8">
    <source>
        <dbReference type="RuleBase" id="RU003500"/>
    </source>
</evidence>
<dbReference type="GO" id="GO:0005109">
    <property type="term" value="F:frizzled binding"/>
    <property type="evidence" value="ECO:0007669"/>
    <property type="project" value="TreeGrafter"/>
</dbReference>
<evidence type="ECO:0000313" key="11">
    <source>
        <dbReference type="Proteomes" id="UP001154078"/>
    </source>
</evidence>
<dbReference type="AlphaFoldDB" id="A0A9P0FJZ9"/>
<dbReference type="GO" id="GO:0030182">
    <property type="term" value="P:neuron differentiation"/>
    <property type="evidence" value="ECO:0007669"/>
    <property type="project" value="TreeGrafter"/>
</dbReference>
<dbReference type="PANTHER" id="PTHR12027">
    <property type="entry name" value="WNT RELATED"/>
    <property type="match status" value="1"/>
</dbReference>
<evidence type="ECO:0000256" key="5">
    <source>
        <dbReference type="ARBA" id="ARBA00022530"/>
    </source>
</evidence>
<feature type="chain" id="PRO_5040221335" description="Protein Wnt" evidence="9">
    <location>
        <begin position="18"/>
        <end position="332"/>
    </location>
</feature>
<dbReference type="GO" id="GO:0045165">
    <property type="term" value="P:cell fate commitment"/>
    <property type="evidence" value="ECO:0007669"/>
    <property type="project" value="TreeGrafter"/>
</dbReference>
<sequence>MKLVFLVIIIIIISSVSENINRKSQLPKRRRSFSALVFAGANKNNNNSVSTENCRWLRGAKHQRRLCVRRKGLQAVLLKSRELAVDSCQKEFEYDQWNCKNFKAHSNKKIYRETALMTSFATSALLHTIATACARGDLPDICKCAVHVKPPYGAAWRWGGCSDNVKAATRFVKRFLQLNKAGDARTDLEKYNARLGLMVIAKNEEKICKCHGISNSCTHRTCWKRLKPYDVVPKILKIYYHSAIIVSTTKAPSEVDSHKWKLRYLHESPNFCHLTVGRPCKSRENCATLCCSRGTHPPIVKQKSFWCNCNMSSSIDVTCKVCSENKTVLICK</sequence>
<evidence type="ECO:0000256" key="4">
    <source>
        <dbReference type="ARBA" id="ARBA00022525"/>
    </source>
</evidence>
<gene>
    <name evidence="10" type="ORF">MELIAE_LOCUS7735</name>
</gene>
<dbReference type="Proteomes" id="UP001154078">
    <property type="component" value="Chromosome 5"/>
</dbReference>
<dbReference type="GO" id="GO:0005615">
    <property type="term" value="C:extracellular space"/>
    <property type="evidence" value="ECO:0007669"/>
    <property type="project" value="TreeGrafter"/>
</dbReference>
<keyword evidence="4" id="KW-0964">Secreted</keyword>
<keyword evidence="9" id="KW-0732">Signal</keyword>
<dbReference type="InterPro" id="IPR005817">
    <property type="entry name" value="Wnt"/>
</dbReference>
<keyword evidence="7" id="KW-1015">Disulfide bond</keyword>
<organism evidence="10 11">
    <name type="scientific">Brassicogethes aeneus</name>
    <name type="common">Rape pollen beetle</name>
    <name type="synonym">Meligethes aeneus</name>
    <dbReference type="NCBI Taxonomy" id="1431903"/>
    <lineage>
        <taxon>Eukaryota</taxon>
        <taxon>Metazoa</taxon>
        <taxon>Ecdysozoa</taxon>
        <taxon>Arthropoda</taxon>
        <taxon>Hexapoda</taxon>
        <taxon>Insecta</taxon>
        <taxon>Pterygota</taxon>
        <taxon>Neoptera</taxon>
        <taxon>Endopterygota</taxon>
        <taxon>Coleoptera</taxon>
        <taxon>Polyphaga</taxon>
        <taxon>Cucujiformia</taxon>
        <taxon>Nitidulidae</taxon>
        <taxon>Meligethinae</taxon>
        <taxon>Brassicogethes</taxon>
    </lineage>
</organism>